<dbReference type="PIRSF" id="PIRSF037618">
    <property type="entry name" value="RNA_Mtase_bacteria_prd"/>
    <property type="match status" value="1"/>
</dbReference>
<dbReference type="PANTHER" id="PTHR47313">
    <property type="entry name" value="RIBOSOMAL RNA LARGE SUBUNIT METHYLTRANSFERASE K/L"/>
    <property type="match status" value="1"/>
</dbReference>
<keyword evidence="5" id="KW-0949">S-adenosyl-L-methionine</keyword>
<dbReference type="Gene3D" id="3.30.2130.30">
    <property type="match status" value="1"/>
</dbReference>
<keyword evidence="4 8" id="KW-0808">Transferase</keyword>
<evidence type="ECO:0000256" key="5">
    <source>
        <dbReference type="ARBA" id="ARBA00022691"/>
    </source>
</evidence>
<dbReference type="InterPro" id="IPR017244">
    <property type="entry name" value="23SrRNA_methyltr_KL"/>
</dbReference>
<dbReference type="SMART" id="SM00981">
    <property type="entry name" value="THUMP"/>
    <property type="match status" value="1"/>
</dbReference>
<dbReference type="Gene3D" id="3.40.50.150">
    <property type="entry name" value="Vaccinia Virus protein VP39"/>
    <property type="match status" value="2"/>
</dbReference>
<evidence type="ECO:0000313" key="8">
    <source>
        <dbReference type="EMBL" id="RIY35693.1"/>
    </source>
</evidence>
<sequence>MSQKTYHFFISCQIGFEEMVKQELLHLLVAGRKLAQPTIDLIPSTWDIGSPEQVQALYHGLSEQYAIQVKVGGVSAKLELYQAYQFMLWSRVAARTLLVLNTSYVEDDLDLYNSVYAMPWSSILHPGFDFKVNFNGTNAALKNSQFSALRVKDALVDYYVNQQHERPNVSTEDPDVVIDCRLHNKQLQIALDLTGTMHKRYRSRQGFAPMRETLAANLILRTGWDKVSPVYNPMCGSGVLAIEAVLIALNIAPGLFCEQHHLDYWQGHDLSLWIEVQRQAKNSRLSDEQIHPDFKVYASDNDKAVLIVAQQNADYVGVTSYIDFKLQDITQLQRQEQAPTGLVIVNPPYGVRLANERELYHTYYNLGNVAKRLFPGWIMGVISSSTKLLDCLSLAANRKWNIKNSNLDCQYRVYSIRNAQDKAIKASKYANNQAKDTASLAEQVSNTSSEQTSQDVTSQGNIDYQAYLQDEQAMSLYNRLVKNAKRLNSYLKRAKVENYRLYDADIPEFNVAVDVYTDSKTQQKYYVVQEYAATKEIPLHKSVRRGLQALAMVQKYAIEQAKGAYTPQVIDKLRQRQKGDAQYTKINDQALEILIDEYGCTFKVNLTDYIDTGIFLDNRDLRYYLRSLVVQHRTRFLNLFAYTSTASVHVIKAQAATTKSIDMSNSYCKWSAENFSLNKAKSTKDKIVQSDVLAWLEHAAQEEARAYDLIFCDPPTFSNSKRMEGTFDVQRDHVSLISKINQLLAPGGTLIFCNNKRGFKLDTAALEQLGLQITDITRKTMPADFADSKIHQAWQISKI</sequence>
<dbReference type="Proteomes" id="UP000265916">
    <property type="component" value="Unassembled WGS sequence"/>
</dbReference>
<dbReference type="InterPro" id="IPR004114">
    <property type="entry name" value="THUMP_dom"/>
</dbReference>
<dbReference type="RefSeq" id="WP_119532170.1">
    <property type="nucleotide sequence ID" value="NZ_JBHSSP010000006.1"/>
</dbReference>
<keyword evidence="3 8" id="KW-0489">Methyltransferase</keyword>
<dbReference type="InterPro" id="IPR002052">
    <property type="entry name" value="DNA_methylase_N6_adenine_CS"/>
</dbReference>
<dbReference type="EMBL" id="NRJG01000127">
    <property type="protein sequence ID" value="RIY35693.1"/>
    <property type="molecule type" value="Genomic_DNA"/>
</dbReference>
<keyword evidence="6" id="KW-0694">RNA-binding</keyword>
<dbReference type="InterPro" id="IPR000241">
    <property type="entry name" value="RlmKL-like_Mtase"/>
</dbReference>
<gene>
    <name evidence="8" type="ORF">CKF58_06545</name>
</gene>
<comment type="caution">
    <text evidence="8">The sequence shown here is derived from an EMBL/GenBank/DDBJ whole genome shotgun (WGS) entry which is preliminary data.</text>
</comment>
<dbReference type="CDD" id="cd11715">
    <property type="entry name" value="THUMP_AdoMetMT"/>
    <property type="match status" value="1"/>
</dbReference>
<feature type="domain" description="THUMP" evidence="7">
    <location>
        <begin position="82"/>
        <end position="193"/>
    </location>
</feature>
<protein>
    <submittedName>
        <fullName evidence="8">23S rRNA (Guanine(2445)-N(2))/(Guanine(2069)-N(7))-methyltransferase</fullName>
    </submittedName>
</protein>
<dbReference type="PANTHER" id="PTHR47313:SF1">
    <property type="entry name" value="RIBOSOMAL RNA LARGE SUBUNIT METHYLTRANSFERASE K_L"/>
    <property type="match status" value="1"/>
</dbReference>
<accession>A0A3A1YBP6</accession>
<dbReference type="SUPFAM" id="SSF53335">
    <property type="entry name" value="S-adenosyl-L-methionine-dependent methyltransferases"/>
    <property type="match status" value="2"/>
</dbReference>
<dbReference type="Pfam" id="PF10672">
    <property type="entry name" value="Methyltrans_SAM"/>
    <property type="match status" value="1"/>
</dbReference>
<dbReference type="Pfam" id="PF01170">
    <property type="entry name" value="UPF0020"/>
    <property type="match status" value="1"/>
</dbReference>
<dbReference type="Pfam" id="PF02926">
    <property type="entry name" value="THUMP"/>
    <property type="match status" value="1"/>
</dbReference>
<dbReference type="AlphaFoldDB" id="A0A3A1YBP6"/>
<dbReference type="GO" id="GO:0005737">
    <property type="term" value="C:cytoplasm"/>
    <property type="evidence" value="ECO:0007669"/>
    <property type="project" value="InterPro"/>
</dbReference>
<dbReference type="OrthoDB" id="9809404at2"/>
<evidence type="ECO:0000259" key="7">
    <source>
        <dbReference type="PROSITE" id="PS51165"/>
    </source>
</evidence>
<dbReference type="InterPro" id="IPR029063">
    <property type="entry name" value="SAM-dependent_MTases_sf"/>
</dbReference>
<evidence type="ECO:0000313" key="9">
    <source>
        <dbReference type="Proteomes" id="UP000265916"/>
    </source>
</evidence>
<name>A0A3A1YBP6_9GAMM</name>
<dbReference type="GO" id="GO:0070043">
    <property type="term" value="F:rRNA (guanine-N7-)-methyltransferase activity"/>
    <property type="evidence" value="ECO:0007669"/>
    <property type="project" value="TreeGrafter"/>
</dbReference>
<evidence type="ECO:0000256" key="6">
    <source>
        <dbReference type="PROSITE-ProRule" id="PRU00529"/>
    </source>
</evidence>
<reference evidence="8 9" key="1">
    <citation type="submission" date="2017-08" db="EMBL/GenBank/DDBJ databases">
        <title>Reclassification of Bisgaard taxon 37 and 44.</title>
        <authorList>
            <person name="Christensen H."/>
        </authorList>
    </citation>
    <scope>NUCLEOTIDE SEQUENCE [LARGE SCALE GENOMIC DNA]</scope>
    <source>
        <strain evidence="8 9">111</strain>
    </source>
</reference>
<dbReference type="CDD" id="cd02440">
    <property type="entry name" value="AdoMet_MTases"/>
    <property type="match status" value="1"/>
</dbReference>
<dbReference type="NCBIfam" id="NF008748">
    <property type="entry name" value="PRK11783.1"/>
    <property type="match status" value="1"/>
</dbReference>
<proteinExistence type="predicted"/>
<dbReference type="InterPro" id="IPR019614">
    <property type="entry name" value="SAM-dep_methyl-trfase"/>
</dbReference>
<evidence type="ECO:0000256" key="1">
    <source>
        <dbReference type="ARBA" id="ARBA00022490"/>
    </source>
</evidence>
<keyword evidence="2" id="KW-0698">rRNA processing</keyword>
<dbReference type="PROSITE" id="PS00092">
    <property type="entry name" value="N6_MTASE"/>
    <property type="match status" value="1"/>
</dbReference>
<dbReference type="PROSITE" id="PS51165">
    <property type="entry name" value="THUMP"/>
    <property type="match status" value="1"/>
</dbReference>
<dbReference type="GO" id="GO:0008990">
    <property type="term" value="F:rRNA (guanine-N2-)-methyltransferase activity"/>
    <property type="evidence" value="ECO:0007669"/>
    <property type="project" value="InterPro"/>
</dbReference>
<keyword evidence="1" id="KW-0963">Cytoplasm</keyword>
<dbReference type="Gene3D" id="3.30.750.80">
    <property type="entry name" value="RNA methyltransferase domain (HRMD) like"/>
    <property type="match status" value="1"/>
</dbReference>
<dbReference type="GO" id="GO:0003723">
    <property type="term" value="F:RNA binding"/>
    <property type="evidence" value="ECO:0007669"/>
    <property type="project" value="UniProtKB-UniRule"/>
</dbReference>
<keyword evidence="9" id="KW-1185">Reference proteome</keyword>
<evidence type="ECO:0000256" key="2">
    <source>
        <dbReference type="ARBA" id="ARBA00022552"/>
    </source>
</evidence>
<evidence type="ECO:0000256" key="4">
    <source>
        <dbReference type="ARBA" id="ARBA00022679"/>
    </source>
</evidence>
<evidence type="ECO:0000256" key="3">
    <source>
        <dbReference type="ARBA" id="ARBA00022603"/>
    </source>
</evidence>
<organism evidence="8 9">
    <name type="scientific">Psittacicella hinzii</name>
    <dbReference type="NCBI Taxonomy" id="2028575"/>
    <lineage>
        <taxon>Bacteria</taxon>
        <taxon>Pseudomonadati</taxon>
        <taxon>Pseudomonadota</taxon>
        <taxon>Gammaproteobacteria</taxon>
        <taxon>Pasteurellales</taxon>
        <taxon>Psittacicellaceae</taxon>
        <taxon>Psittacicella</taxon>
    </lineage>
</organism>